<feature type="chain" id="PRO_5003224202" evidence="3">
    <location>
        <begin position="26"/>
        <end position="674"/>
    </location>
</feature>
<dbReference type="GO" id="GO:0000270">
    <property type="term" value="P:peptidoglycan metabolic process"/>
    <property type="evidence" value="ECO:0007669"/>
    <property type="project" value="InterPro"/>
</dbReference>
<dbReference type="Pfam" id="PF14718">
    <property type="entry name" value="SLT_L"/>
    <property type="match status" value="1"/>
</dbReference>
<feature type="domain" description="Lytic transglycosylase superhelical linker" evidence="5">
    <location>
        <begin position="436"/>
        <end position="501"/>
    </location>
</feature>
<keyword evidence="2 3" id="KW-0732">Signal</keyword>
<dbReference type="STRING" id="762983.HMPREF9444_01267"/>
<dbReference type="PANTHER" id="PTHR37423">
    <property type="entry name" value="SOLUBLE LYTIC MUREIN TRANSGLYCOSYLASE-RELATED"/>
    <property type="match status" value="1"/>
</dbReference>
<proteinExistence type="inferred from homology"/>
<reference evidence="6 7" key="1">
    <citation type="submission" date="2011-01" db="EMBL/GenBank/DDBJ databases">
        <authorList>
            <person name="Weinstock G."/>
            <person name="Sodergren E."/>
            <person name="Clifton S."/>
            <person name="Fulton L."/>
            <person name="Fulton B."/>
            <person name="Courtney L."/>
            <person name="Fronick C."/>
            <person name="Harrison M."/>
            <person name="Strong C."/>
            <person name="Farmer C."/>
            <person name="Delahaunty K."/>
            <person name="Markovic C."/>
            <person name="Hall O."/>
            <person name="Minx P."/>
            <person name="Tomlinson C."/>
            <person name="Mitreva M."/>
            <person name="Hou S."/>
            <person name="Chen J."/>
            <person name="Wollam A."/>
            <person name="Pepin K.H."/>
            <person name="Johnson M."/>
            <person name="Bhonagiri V."/>
            <person name="Zhang X."/>
            <person name="Suruliraj S."/>
            <person name="Warren W."/>
            <person name="Chinwalla A."/>
            <person name="Mardis E.R."/>
            <person name="Wilson R.K."/>
        </authorList>
    </citation>
    <scope>NUCLEOTIDE SEQUENCE [LARGE SCALE GENOMIC DNA]</scope>
    <source>
        <strain evidence="7">DSM 22608 / JCM 16073 / KCTC 15190 / YIT 12066</strain>
    </source>
</reference>
<dbReference type="OrthoDB" id="92254at2"/>
<dbReference type="HOGENOM" id="CLU_019016_0_1_6"/>
<dbReference type="Pfam" id="PF01464">
    <property type="entry name" value="SLT"/>
    <property type="match status" value="1"/>
</dbReference>
<dbReference type="InterPro" id="IPR000189">
    <property type="entry name" value="Transglyc_AS"/>
</dbReference>
<dbReference type="CDD" id="cd13401">
    <property type="entry name" value="Slt70-like"/>
    <property type="match status" value="1"/>
</dbReference>
<comment type="caution">
    <text evidence="6">The sequence shown here is derived from an EMBL/GenBank/DDBJ whole genome shotgun (WGS) entry which is preliminary data.</text>
</comment>
<evidence type="ECO:0000259" key="5">
    <source>
        <dbReference type="Pfam" id="PF14718"/>
    </source>
</evidence>
<evidence type="ECO:0000256" key="2">
    <source>
        <dbReference type="ARBA" id="ARBA00022729"/>
    </source>
</evidence>
<evidence type="ECO:0000256" key="1">
    <source>
        <dbReference type="ARBA" id="ARBA00007734"/>
    </source>
</evidence>
<feature type="signal peptide" evidence="3">
    <location>
        <begin position="1"/>
        <end position="25"/>
    </location>
</feature>
<dbReference type="eggNOG" id="COG0741">
    <property type="taxonomic scope" value="Bacteria"/>
</dbReference>
<comment type="similarity">
    <text evidence="1">Belongs to the transglycosylase Slt family.</text>
</comment>
<dbReference type="PROSITE" id="PS00922">
    <property type="entry name" value="TRANSGLYCOSYLASE"/>
    <property type="match status" value="1"/>
</dbReference>
<dbReference type="InterPro" id="IPR008939">
    <property type="entry name" value="Lytic_TGlycosylase_superhlx_U"/>
</dbReference>
<dbReference type="InterPro" id="IPR012289">
    <property type="entry name" value="Lytic_TGlycosylase_superhlx_L"/>
</dbReference>
<dbReference type="Gene3D" id="1.10.530.10">
    <property type="match status" value="1"/>
</dbReference>
<protein>
    <submittedName>
        <fullName evidence="6">Transglycosylase SLT domain protein</fullName>
    </submittedName>
</protein>
<gene>
    <name evidence="6" type="ORF">HMPREF9444_01267</name>
</gene>
<dbReference type="GO" id="GO:0004553">
    <property type="term" value="F:hydrolase activity, hydrolyzing O-glycosyl compounds"/>
    <property type="evidence" value="ECO:0007669"/>
    <property type="project" value="InterPro"/>
</dbReference>
<evidence type="ECO:0000256" key="3">
    <source>
        <dbReference type="SAM" id="SignalP"/>
    </source>
</evidence>
<sequence length="674" mass="77246">MKTLNIFKYCALSAVFALSVQLAVASPSIPLYEKSFSFIDASPQAVSQYRDIYMQAKQAFKDGDFEKGRALQSSLPENYPLNLWLDYFYLSREPSTAKFNEVMRFIKENKQKELSRLLRNTYVHYLANRGQYSLVDKLLPTKPFDENAKLNSSQKALMCRFYESKWQNGKGSEEAVAFASKLYLQLGRQPSDCNGLFAIWNSRGYLTDRIKLEKFERAYIQKSYRQTTNSLASSLSSSSFASRVNEHMKYYSDPLKIFDSLIVNSKADKRIAVLAFKRFAKQNPSEAADLYSTFVNRFNPSEIEAVDIKKILAENLLSRGRPLSDVKWVDKNLPAVGWTENIKELRLRRAIWFAQWETVYKLLQSMNEDFVSQINWKYWLGRSVYELGRIEEGSEILAEVAKDRSFFGFLAAQFLDEDLPFNEETLSSHASWPGSVKNDPAVIRFFELYGMDDGDAVFEWREIAKNSDDDTAMLMAEWALRQGNTAYAIDSVVSSGRWDALAYRFPIVYFDIYQAQSKEQGVSLSFMYGVSRQESMLNPSIRSPVGAVGLMQLMPGTAKMVSRQRDWSYNGTQDLVIPEKNVRLGAAYLRDMLDKFGNNRILAAAAYNAGPGRVVRWESKDGIKRDAAMYVENIPFAETRKYVQNVLLYDAIYQKLLTGKEGALLYANEINYNY</sequence>
<dbReference type="PANTHER" id="PTHR37423:SF5">
    <property type="entry name" value="SOLUBLE LYTIC MUREIN TRANSGLYCOSYLASE"/>
    <property type="match status" value="1"/>
</dbReference>
<dbReference type="Gene3D" id="1.25.20.10">
    <property type="entry name" value="Bacterial muramidases"/>
    <property type="match status" value="1"/>
</dbReference>
<keyword evidence="7" id="KW-1185">Reference proteome</keyword>
<evidence type="ECO:0000313" key="6">
    <source>
        <dbReference type="EMBL" id="EFY06934.1"/>
    </source>
</evidence>
<dbReference type="GO" id="GO:0042597">
    <property type="term" value="C:periplasmic space"/>
    <property type="evidence" value="ECO:0007669"/>
    <property type="project" value="InterPro"/>
</dbReference>
<feature type="domain" description="Transglycosylase SLT" evidence="4">
    <location>
        <begin position="514"/>
        <end position="627"/>
    </location>
</feature>
<organism evidence="6 7">
    <name type="scientific">Succinatimonas hippei (strain DSM 22608 / JCM 16073 / KCTC 15190 / YIT 12066)</name>
    <dbReference type="NCBI Taxonomy" id="762983"/>
    <lineage>
        <taxon>Bacteria</taxon>
        <taxon>Pseudomonadati</taxon>
        <taxon>Pseudomonadota</taxon>
        <taxon>Gammaproteobacteria</taxon>
        <taxon>Aeromonadales</taxon>
        <taxon>Succinivibrionaceae</taxon>
        <taxon>Succinatimonas</taxon>
    </lineage>
</organism>
<name>E8LKM5_SUCHY</name>
<dbReference type="InterPro" id="IPR008258">
    <property type="entry name" value="Transglycosylase_SLT_dom_1"/>
</dbReference>
<dbReference type="GO" id="GO:0016020">
    <property type="term" value="C:membrane"/>
    <property type="evidence" value="ECO:0007669"/>
    <property type="project" value="InterPro"/>
</dbReference>
<accession>E8LKM5</accession>
<dbReference type="GO" id="GO:0008933">
    <property type="term" value="F:peptidoglycan lytic transglycosylase activity"/>
    <property type="evidence" value="ECO:0007669"/>
    <property type="project" value="InterPro"/>
</dbReference>
<evidence type="ECO:0000259" key="4">
    <source>
        <dbReference type="Pfam" id="PF01464"/>
    </source>
</evidence>
<dbReference type="EMBL" id="AEVO01000064">
    <property type="protein sequence ID" value="EFY06934.1"/>
    <property type="molecule type" value="Genomic_DNA"/>
</dbReference>
<dbReference type="AlphaFoldDB" id="E8LKM5"/>
<dbReference type="SUPFAM" id="SSF53955">
    <property type="entry name" value="Lysozyme-like"/>
    <property type="match status" value="1"/>
</dbReference>
<dbReference type="InterPro" id="IPR023346">
    <property type="entry name" value="Lysozyme-like_dom_sf"/>
</dbReference>
<dbReference type="SUPFAM" id="SSF48435">
    <property type="entry name" value="Bacterial muramidases"/>
    <property type="match status" value="1"/>
</dbReference>
<evidence type="ECO:0000313" key="7">
    <source>
        <dbReference type="Proteomes" id="UP000018458"/>
    </source>
</evidence>
<dbReference type="Proteomes" id="UP000018458">
    <property type="component" value="Unassembled WGS sequence"/>
</dbReference>
<dbReference type="RefSeq" id="WP_009143463.1">
    <property type="nucleotide sequence ID" value="NZ_GL831000.1"/>
</dbReference>